<proteinExistence type="predicted"/>
<evidence type="ECO:0000313" key="5">
    <source>
        <dbReference type="EMBL" id="SDI42740.1"/>
    </source>
</evidence>
<dbReference type="PROSITE" id="PS50932">
    <property type="entry name" value="HTH_LACI_2"/>
    <property type="match status" value="1"/>
</dbReference>
<dbReference type="CDD" id="cd06267">
    <property type="entry name" value="PBP1_LacI_sugar_binding-like"/>
    <property type="match status" value="1"/>
</dbReference>
<name>A0A1G8KIN7_9MICC</name>
<accession>A0A1G8KIN7</accession>
<gene>
    <name evidence="5" type="ORF">SAMN05216555_102250</name>
</gene>
<dbReference type="Pfam" id="PF13377">
    <property type="entry name" value="Peripla_BP_3"/>
    <property type="match status" value="1"/>
</dbReference>
<keyword evidence="2" id="KW-0238">DNA-binding</keyword>
<dbReference type="InterPro" id="IPR046335">
    <property type="entry name" value="LacI/GalR-like_sensor"/>
</dbReference>
<dbReference type="InterPro" id="IPR010982">
    <property type="entry name" value="Lambda_DNA-bd_dom_sf"/>
</dbReference>
<organism evidence="5 6">
    <name type="scientific">Arthrobacter cupressi</name>
    <dbReference type="NCBI Taxonomy" id="1045773"/>
    <lineage>
        <taxon>Bacteria</taxon>
        <taxon>Bacillati</taxon>
        <taxon>Actinomycetota</taxon>
        <taxon>Actinomycetes</taxon>
        <taxon>Micrococcales</taxon>
        <taxon>Micrococcaceae</taxon>
        <taxon>Arthrobacter</taxon>
    </lineage>
</organism>
<dbReference type="CDD" id="cd01392">
    <property type="entry name" value="HTH_LacI"/>
    <property type="match status" value="1"/>
</dbReference>
<dbReference type="GO" id="GO:0000976">
    <property type="term" value="F:transcription cis-regulatory region binding"/>
    <property type="evidence" value="ECO:0007669"/>
    <property type="project" value="TreeGrafter"/>
</dbReference>
<reference evidence="6" key="1">
    <citation type="submission" date="2016-10" db="EMBL/GenBank/DDBJ databases">
        <authorList>
            <person name="Varghese N."/>
            <person name="Submissions S."/>
        </authorList>
    </citation>
    <scope>NUCLEOTIDE SEQUENCE [LARGE SCALE GENOMIC DNA]</scope>
    <source>
        <strain evidence="6">CGMCC 1.10783</strain>
    </source>
</reference>
<evidence type="ECO:0000256" key="4">
    <source>
        <dbReference type="SAM" id="MobiDB-lite"/>
    </source>
</evidence>
<evidence type="ECO:0000313" key="6">
    <source>
        <dbReference type="Proteomes" id="UP000182130"/>
    </source>
</evidence>
<dbReference type="InterPro" id="IPR000843">
    <property type="entry name" value="HTH_LacI"/>
</dbReference>
<dbReference type="PANTHER" id="PTHR30146:SF109">
    <property type="entry name" value="HTH-TYPE TRANSCRIPTIONAL REGULATOR GALS"/>
    <property type="match status" value="1"/>
</dbReference>
<dbReference type="Proteomes" id="UP000182130">
    <property type="component" value="Unassembled WGS sequence"/>
</dbReference>
<dbReference type="GO" id="GO:0003700">
    <property type="term" value="F:DNA-binding transcription factor activity"/>
    <property type="evidence" value="ECO:0007669"/>
    <property type="project" value="TreeGrafter"/>
</dbReference>
<dbReference type="AlphaFoldDB" id="A0A1G8KIN7"/>
<feature type="compositionally biased region" description="Basic and acidic residues" evidence="4">
    <location>
        <begin position="312"/>
        <end position="328"/>
    </location>
</feature>
<keyword evidence="6" id="KW-1185">Reference proteome</keyword>
<dbReference type="SUPFAM" id="SSF53822">
    <property type="entry name" value="Periplasmic binding protein-like I"/>
    <property type="match status" value="1"/>
</dbReference>
<sequence length="337" mass="36149">MADRSTRRRVGIGDVAARAGVSHATVSRVMNGNTTVNSAIAARVQAAAAELKYKPNPVGRSLALGKTETIGIVVPDLSNPTFQSILRDVSIAAARDGYRVLIADSSEVSSEEAILAGEARRRCDGVVLCAPRMSQDDLEELAPTLHPLVLINRTTEHSSTPSLVVDYGHGIQQLGAHLVELGHRRIAYLTGPERSASNVQRLRGLEKFVQDYPEVELQFIPGGNTYDAGNEASDAVASCGATGILVFNDVAAMGLLHGLSERGIRVPEDLSITGYDDMPFARYTMPGLTTAAVPITQLGSLAWRRMREHIKQADAESPTDHFEPHLEIRGSTAPPKA</sequence>
<dbReference type="SMART" id="SM00354">
    <property type="entry name" value="HTH_LACI"/>
    <property type="match status" value="1"/>
</dbReference>
<keyword evidence="3" id="KW-0804">Transcription</keyword>
<dbReference type="InterPro" id="IPR028082">
    <property type="entry name" value="Peripla_BP_I"/>
</dbReference>
<dbReference type="OrthoDB" id="3258243at2"/>
<dbReference type="PROSITE" id="PS00356">
    <property type="entry name" value="HTH_LACI_1"/>
    <property type="match status" value="1"/>
</dbReference>
<evidence type="ECO:0000256" key="2">
    <source>
        <dbReference type="ARBA" id="ARBA00023125"/>
    </source>
</evidence>
<dbReference type="Gene3D" id="1.10.260.40">
    <property type="entry name" value="lambda repressor-like DNA-binding domains"/>
    <property type="match status" value="1"/>
</dbReference>
<evidence type="ECO:0000256" key="3">
    <source>
        <dbReference type="ARBA" id="ARBA00023163"/>
    </source>
</evidence>
<protein>
    <submittedName>
        <fullName evidence="5">LacI family transcriptional regulator</fullName>
    </submittedName>
</protein>
<dbReference type="Pfam" id="PF00356">
    <property type="entry name" value="LacI"/>
    <property type="match status" value="1"/>
</dbReference>
<dbReference type="SUPFAM" id="SSF47413">
    <property type="entry name" value="lambda repressor-like DNA-binding domains"/>
    <property type="match status" value="1"/>
</dbReference>
<dbReference type="STRING" id="1045773.SAMN05216555_102250"/>
<dbReference type="RefSeq" id="WP_074586969.1">
    <property type="nucleotide sequence ID" value="NZ_FNEI01000002.1"/>
</dbReference>
<dbReference type="EMBL" id="FNEI01000002">
    <property type="protein sequence ID" value="SDI42740.1"/>
    <property type="molecule type" value="Genomic_DNA"/>
</dbReference>
<dbReference type="PANTHER" id="PTHR30146">
    <property type="entry name" value="LACI-RELATED TRANSCRIPTIONAL REPRESSOR"/>
    <property type="match status" value="1"/>
</dbReference>
<dbReference type="Gene3D" id="3.40.50.2300">
    <property type="match status" value="2"/>
</dbReference>
<keyword evidence="1" id="KW-0805">Transcription regulation</keyword>
<feature type="region of interest" description="Disordered" evidence="4">
    <location>
        <begin position="312"/>
        <end position="337"/>
    </location>
</feature>
<evidence type="ECO:0000256" key="1">
    <source>
        <dbReference type="ARBA" id="ARBA00023015"/>
    </source>
</evidence>